<dbReference type="PANTHER" id="PTHR46733">
    <property type="entry name" value="26.5 KDA HEAT SHOCK PROTEIN, MITOCHONDRIAL"/>
    <property type="match status" value="1"/>
</dbReference>
<keyword evidence="7" id="KW-1185">Reference proteome</keyword>
<evidence type="ECO:0000313" key="7">
    <source>
        <dbReference type="Proteomes" id="UP000730482"/>
    </source>
</evidence>
<comment type="caution">
    <text evidence="6">The sequence shown here is derived from an EMBL/GenBank/DDBJ whole genome shotgun (WGS) entry which is preliminary data.</text>
</comment>
<dbReference type="PANTHER" id="PTHR46733:SF4">
    <property type="entry name" value="HEAT SHOCK PROTEIN 21, CHLOROPLASTIC"/>
    <property type="match status" value="1"/>
</dbReference>
<evidence type="ECO:0000313" key="6">
    <source>
        <dbReference type="EMBL" id="MBS2546779.1"/>
    </source>
</evidence>
<dbReference type="RefSeq" id="WP_212008422.1">
    <property type="nucleotide sequence ID" value="NZ_JAAFYZ010000018.1"/>
</dbReference>
<protein>
    <submittedName>
        <fullName evidence="6">Hsp20/alpha crystallin family protein</fullName>
    </submittedName>
</protein>
<evidence type="ECO:0000259" key="5">
    <source>
        <dbReference type="PROSITE" id="PS01031"/>
    </source>
</evidence>
<dbReference type="CDD" id="cd06464">
    <property type="entry name" value="ACD_sHsps-like"/>
    <property type="match status" value="1"/>
</dbReference>
<organism evidence="6 7">
    <name type="scientific">Catenulispora pinistramenti</name>
    <dbReference type="NCBI Taxonomy" id="2705254"/>
    <lineage>
        <taxon>Bacteria</taxon>
        <taxon>Bacillati</taxon>
        <taxon>Actinomycetota</taxon>
        <taxon>Actinomycetes</taxon>
        <taxon>Catenulisporales</taxon>
        <taxon>Catenulisporaceae</taxon>
        <taxon>Catenulispora</taxon>
    </lineage>
</organism>
<evidence type="ECO:0000256" key="4">
    <source>
        <dbReference type="SAM" id="MobiDB-lite"/>
    </source>
</evidence>
<dbReference type="Gene3D" id="2.60.40.790">
    <property type="match status" value="1"/>
</dbReference>
<feature type="domain" description="SHSP" evidence="5">
    <location>
        <begin position="49"/>
        <end position="159"/>
    </location>
</feature>
<sequence>MNSPFSHNSGSEEHSDRTWGLGLPWGPPAELDELVDRLGRWVDRATGGRGRGARWTPVVEEDETAGTYRVRVELPGIPRDRVFVEVEGHQLCVRGDLEEGAAGANSYLAARAGSFAFRTTLPADADREDVRADLADGVLTVTVPRSGPTSRTTVPISGK</sequence>
<dbReference type="EMBL" id="JAAFYZ010000018">
    <property type="protein sequence ID" value="MBS2546779.1"/>
    <property type="molecule type" value="Genomic_DNA"/>
</dbReference>
<reference evidence="6 7" key="1">
    <citation type="submission" date="2020-02" db="EMBL/GenBank/DDBJ databases">
        <title>Acidophilic actinobacteria isolated from forest soil.</title>
        <authorList>
            <person name="Golinska P."/>
        </authorList>
    </citation>
    <scope>NUCLEOTIDE SEQUENCE [LARGE SCALE GENOMIC DNA]</scope>
    <source>
        <strain evidence="6 7">NL8</strain>
    </source>
</reference>
<accession>A0ABS5KL67</accession>
<evidence type="ECO:0000256" key="2">
    <source>
        <dbReference type="PROSITE-ProRule" id="PRU00285"/>
    </source>
</evidence>
<proteinExistence type="inferred from homology"/>
<dbReference type="Pfam" id="PF00011">
    <property type="entry name" value="HSP20"/>
    <property type="match status" value="1"/>
</dbReference>
<dbReference type="SUPFAM" id="SSF49764">
    <property type="entry name" value="HSP20-like chaperones"/>
    <property type="match status" value="1"/>
</dbReference>
<dbReference type="InterPro" id="IPR002068">
    <property type="entry name" value="A-crystallin/Hsp20_dom"/>
</dbReference>
<evidence type="ECO:0000256" key="3">
    <source>
        <dbReference type="RuleBase" id="RU003616"/>
    </source>
</evidence>
<gene>
    <name evidence="6" type="ORF">KGQ19_07850</name>
</gene>
<keyword evidence="1" id="KW-0346">Stress response</keyword>
<dbReference type="Proteomes" id="UP000730482">
    <property type="component" value="Unassembled WGS sequence"/>
</dbReference>
<dbReference type="InterPro" id="IPR044587">
    <property type="entry name" value="HSP21-like"/>
</dbReference>
<evidence type="ECO:0000256" key="1">
    <source>
        <dbReference type="ARBA" id="ARBA00023016"/>
    </source>
</evidence>
<comment type="similarity">
    <text evidence="2 3">Belongs to the small heat shock protein (HSP20) family.</text>
</comment>
<dbReference type="InterPro" id="IPR008978">
    <property type="entry name" value="HSP20-like_chaperone"/>
</dbReference>
<feature type="region of interest" description="Disordered" evidence="4">
    <location>
        <begin position="1"/>
        <end position="21"/>
    </location>
</feature>
<dbReference type="PROSITE" id="PS01031">
    <property type="entry name" value="SHSP"/>
    <property type="match status" value="1"/>
</dbReference>
<name>A0ABS5KL67_9ACTN</name>